<accession>A0A4P2PWN1</accession>
<dbReference type="EMBL" id="CP012670">
    <property type="protein sequence ID" value="AUX21120.1"/>
    <property type="molecule type" value="Genomic_DNA"/>
</dbReference>
<evidence type="ECO:0000313" key="1">
    <source>
        <dbReference type="EMBL" id="AUX21120.1"/>
    </source>
</evidence>
<protein>
    <submittedName>
        <fullName evidence="1">Uncharacterized protein</fullName>
    </submittedName>
</protein>
<name>A0A4P2PWN1_SORCE</name>
<gene>
    <name evidence="1" type="ORF">SOCEGT47_015980</name>
</gene>
<proteinExistence type="predicted"/>
<dbReference type="AlphaFoldDB" id="A0A4P2PWN1"/>
<organism evidence="1 2">
    <name type="scientific">Sorangium cellulosum</name>
    <name type="common">Polyangium cellulosum</name>
    <dbReference type="NCBI Taxonomy" id="56"/>
    <lineage>
        <taxon>Bacteria</taxon>
        <taxon>Pseudomonadati</taxon>
        <taxon>Myxococcota</taxon>
        <taxon>Polyangia</taxon>
        <taxon>Polyangiales</taxon>
        <taxon>Polyangiaceae</taxon>
        <taxon>Sorangium</taxon>
    </lineage>
</organism>
<sequence length="127" mass="13928">MSTPSAYDRRLIQELLRQTCQSIQWCTDAGTSIEDRIELALSAHALHVCTPDVDLRARLTRDFALAIAVRVLSFGDDAEASLCKALCQDGSLMAELLKAQWQLVRTACRAAERTAGRLVLLTAVPEA</sequence>
<evidence type="ECO:0000313" key="2">
    <source>
        <dbReference type="Proteomes" id="UP000295781"/>
    </source>
</evidence>
<dbReference type="Proteomes" id="UP000295781">
    <property type="component" value="Chromosome"/>
</dbReference>
<reference evidence="1 2" key="1">
    <citation type="submission" date="2015-09" db="EMBL/GenBank/DDBJ databases">
        <title>Sorangium comparison.</title>
        <authorList>
            <person name="Zaburannyi N."/>
            <person name="Bunk B."/>
            <person name="Overmann J."/>
            <person name="Mueller R."/>
        </authorList>
    </citation>
    <scope>NUCLEOTIDE SEQUENCE [LARGE SCALE GENOMIC DNA]</scope>
    <source>
        <strain evidence="1 2">So ceGT47</strain>
    </source>
</reference>